<protein>
    <submittedName>
        <fullName evidence="11">(spotted green pufferfish) hypothetical protein</fullName>
    </submittedName>
    <submittedName>
        <fullName evidence="10">Cholecystokinin</fullName>
    </submittedName>
</protein>
<evidence type="ECO:0000256" key="4">
    <source>
        <dbReference type="ARBA" id="ARBA00022641"/>
    </source>
</evidence>
<dbReference type="Proteomes" id="UP000007303">
    <property type="component" value="Unassembled WGS sequence"/>
</dbReference>
<dbReference type="PROSITE" id="PS00259">
    <property type="entry name" value="GASTRIN"/>
    <property type="match status" value="1"/>
</dbReference>
<dbReference type="PANTHER" id="PTHR10786:SF0">
    <property type="entry name" value="CHOLECYSTOKININ"/>
    <property type="match status" value="1"/>
</dbReference>
<evidence type="ECO:0000256" key="2">
    <source>
        <dbReference type="ARBA" id="ARBA00006273"/>
    </source>
</evidence>
<keyword evidence="13" id="KW-1185">Reference proteome</keyword>
<keyword evidence="8" id="KW-0732">Signal</keyword>
<keyword evidence="6" id="KW-0027">Amidation</keyword>
<organism evidence="10">
    <name type="scientific">Tetraodon nigroviridis</name>
    <name type="common">Spotted green pufferfish</name>
    <name type="synonym">Chelonodon nigroviridis</name>
    <dbReference type="NCBI Taxonomy" id="99883"/>
    <lineage>
        <taxon>Eukaryota</taxon>
        <taxon>Metazoa</taxon>
        <taxon>Chordata</taxon>
        <taxon>Craniata</taxon>
        <taxon>Vertebrata</taxon>
        <taxon>Euteleostomi</taxon>
        <taxon>Actinopterygii</taxon>
        <taxon>Neopterygii</taxon>
        <taxon>Teleostei</taxon>
        <taxon>Neoteleostei</taxon>
        <taxon>Acanthomorphata</taxon>
        <taxon>Eupercaria</taxon>
        <taxon>Tetraodontiformes</taxon>
        <taxon>Tetradontoidea</taxon>
        <taxon>Tetraodontidae</taxon>
        <taxon>Tetraodon</taxon>
    </lineage>
</organism>
<dbReference type="PANTHER" id="PTHR10786">
    <property type="entry name" value="CHOLECYSTOKININ"/>
    <property type="match status" value="1"/>
</dbReference>
<dbReference type="EMBL" id="CAAE01014577">
    <property type="protein sequence ID" value="CAF99479.1"/>
    <property type="molecule type" value="Genomic_DNA"/>
</dbReference>
<dbReference type="OrthoDB" id="9862982at2759"/>
<evidence type="ECO:0000256" key="3">
    <source>
        <dbReference type="ARBA" id="ARBA00022525"/>
    </source>
</evidence>
<evidence type="ECO:0000259" key="9">
    <source>
        <dbReference type="Pfam" id="PF00918"/>
    </source>
</evidence>
<reference evidence="12" key="4">
    <citation type="submission" date="2025-05" db="UniProtKB">
        <authorList>
            <consortium name="Ensembl"/>
        </authorList>
    </citation>
    <scope>IDENTIFICATION</scope>
</reference>
<evidence type="ECO:0000313" key="11">
    <source>
        <dbReference type="EMBL" id="CAF99479.1"/>
    </source>
</evidence>
<evidence type="ECO:0000256" key="6">
    <source>
        <dbReference type="ARBA" id="ARBA00022815"/>
    </source>
</evidence>
<dbReference type="InterPro" id="IPR015499">
    <property type="entry name" value="CCK-like"/>
</dbReference>
<keyword evidence="5" id="KW-0165">Cleavage on pair of basic residues</keyword>
<dbReference type="GO" id="GO:0005184">
    <property type="term" value="F:neuropeptide hormone activity"/>
    <property type="evidence" value="ECO:0007669"/>
    <property type="project" value="InterPro"/>
</dbReference>
<comment type="similarity">
    <text evidence="2 7">Belongs to the gastrin/cholecystokinin family.</text>
</comment>
<feature type="chain" id="PRO_5014107261" evidence="8">
    <location>
        <begin position="21"/>
        <end position="137"/>
    </location>
</feature>
<name>Q8AXP7_TETNG</name>
<comment type="subcellular location">
    <subcellularLocation>
        <location evidence="1 7">Secreted</location>
    </subcellularLocation>
</comment>
<reference evidence="10" key="1">
    <citation type="journal article" date="2003" name="Peptides">
        <title>Identification of gastrin and multiple cholecystokinin genes in teleost.</title>
        <authorList>
            <person name="Kurokawa T."/>
            <person name="Suzuki T."/>
            <person name="Hashimoto H."/>
        </authorList>
    </citation>
    <scope>NUCLEOTIDE SEQUENCE</scope>
    <source>
        <tissue evidence="10">Brain</tissue>
    </source>
</reference>
<evidence type="ECO:0000313" key="10">
    <source>
        <dbReference type="EMBL" id="BAC44894.1"/>
    </source>
</evidence>
<reference evidence="11" key="3">
    <citation type="submission" date="2004-02" db="EMBL/GenBank/DDBJ databases">
        <authorList>
            <consortium name="Genoscope"/>
            <consortium name="Whitehead Institute Centre for Genome Research"/>
        </authorList>
    </citation>
    <scope>NUCLEOTIDE SEQUENCE</scope>
</reference>
<dbReference type="Pfam" id="PF00918">
    <property type="entry name" value="Gastrin"/>
    <property type="match status" value="1"/>
</dbReference>
<dbReference type="HOGENOM" id="CLU_169783_0_0_1"/>
<keyword evidence="3" id="KW-0964">Secreted</keyword>
<evidence type="ECO:0000256" key="5">
    <source>
        <dbReference type="ARBA" id="ARBA00022685"/>
    </source>
</evidence>
<reference evidence="11 13" key="2">
    <citation type="journal article" date="2004" name="Nature">
        <title>Genome duplication in the teleost fish Tetraodon nigroviridis reveals the early vertebrate proto-karyotype.</title>
        <authorList>
            <person name="Jaillon O."/>
            <person name="Aury J.-M."/>
            <person name="Brunet F."/>
            <person name="Petit J.-L."/>
            <person name="Stange-Thomann N."/>
            <person name="Mauceli E."/>
            <person name="Bouneau L."/>
            <person name="Fischer C."/>
            <person name="Ozouf-Costaz C."/>
            <person name="Bernot A."/>
            <person name="Nicaud S."/>
            <person name="Jaffe D."/>
            <person name="Fisher S."/>
            <person name="Lutfalla G."/>
            <person name="Dossat C."/>
            <person name="Segurens B."/>
            <person name="Dasilva C."/>
            <person name="Salanoubat M."/>
            <person name="Levy M."/>
            <person name="Boudet N."/>
            <person name="Castellano S."/>
            <person name="Anthouard V."/>
            <person name="Jubin C."/>
            <person name="Castelli V."/>
            <person name="Katinka M."/>
            <person name="Vacherie B."/>
            <person name="Biemont C."/>
            <person name="Skalli Z."/>
            <person name="Cattolico L."/>
            <person name="Poulain J."/>
            <person name="De Berardinis V."/>
            <person name="Cruaud C."/>
            <person name="Duprat S."/>
            <person name="Brottier P."/>
            <person name="Coutanceau J.-P."/>
            <person name="Gouzy J."/>
            <person name="Parra G."/>
            <person name="Lardier G."/>
            <person name="Chapple C."/>
            <person name="McKernan K.J."/>
            <person name="McEwan P."/>
            <person name="Bosak S."/>
            <person name="Kellis M."/>
            <person name="Volff J.-N."/>
            <person name="Guigo R."/>
            <person name="Zody M.C."/>
            <person name="Mesirov J."/>
            <person name="Lindblad-Toh K."/>
            <person name="Birren B."/>
            <person name="Nusbaum C."/>
            <person name="Kahn D."/>
            <person name="Robinson-Rechavi M."/>
            <person name="Laudet V."/>
            <person name="Schachter V."/>
            <person name="Quetier F."/>
            <person name="Saurin W."/>
            <person name="Scarpelli C."/>
            <person name="Wincker P."/>
            <person name="Lander E.S."/>
            <person name="Weissenbach J."/>
            <person name="Roest Crollius H."/>
        </authorList>
    </citation>
    <scope>NUCLEOTIDE SEQUENCE [LARGE SCALE GENOMIC DNA]</scope>
</reference>
<evidence type="ECO:0000313" key="12">
    <source>
        <dbReference type="Ensembl" id="ENSTNIP00000012113.1"/>
    </source>
</evidence>
<dbReference type="KEGG" id="tng:GSTEN00017572G001"/>
<dbReference type="EMBL" id="AB086401">
    <property type="protein sequence ID" value="BAC44894.1"/>
    <property type="molecule type" value="mRNA"/>
</dbReference>
<dbReference type="GO" id="GO:0030424">
    <property type="term" value="C:axon"/>
    <property type="evidence" value="ECO:0007669"/>
    <property type="project" value="TreeGrafter"/>
</dbReference>
<dbReference type="AlphaFoldDB" id="Q8AXP7"/>
<dbReference type="STRING" id="99883.ENSTNIP00000012113"/>
<accession>Q8AXP7</accession>
<feature type="signal peptide" evidence="8">
    <location>
        <begin position="1"/>
        <end position="20"/>
    </location>
</feature>
<sequence length="137" mass="14825">MAAGLCACVVLAVLCTGCFGLPFSSRLLEEGRRSAPAPYEGALLKADGRQAGEAPVRHRRSASQLNALPLPEETDSRANLSELLARLISTRKGSVRRNSTANSRGVGLGANHRIADRDYLGWMDFGRRSAEEYEYSS</sequence>
<dbReference type="GO" id="GO:0007586">
    <property type="term" value="P:digestion"/>
    <property type="evidence" value="ECO:0007669"/>
    <property type="project" value="InterPro"/>
</dbReference>
<dbReference type="GO" id="GO:0005615">
    <property type="term" value="C:extracellular space"/>
    <property type="evidence" value="ECO:0007669"/>
    <property type="project" value="TreeGrafter"/>
</dbReference>
<keyword evidence="4" id="KW-0765">Sulfation</keyword>
<proteinExistence type="evidence at transcript level"/>
<evidence type="ECO:0000256" key="8">
    <source>
        <dbReference type="SAM" id="SignalP"/>
    </source>
</evidence>
<feature type="domain" description="Gastrin/cholecystokinin peptide hormone" evidence="9">
    <location>
        <begin position="4"/>
        <end position="137"/>
    </location>
</feature>
<evidence type="ECO:0000256" key="1">
    <source>
        <dbReference type="ARBA" id="ARBA00004613"/>
    </source>
</evidence>
<gene>
    <name evidence="10" type="primary">CCK1</name>
    <name evidence="11" type="ORF">GSTENG00017572001</name>
</gene>
<dbReference type="InterPro" id="IPR013152">
    <property type="entry name" value="Gastrin/cholecystokinin_CS"/>
</dbReference>
<dbReference type="SMART" id="SM00029">
    <property type="entry name" value="GASTRIN"/>
    <property type="match status" value="1"/>
</dbReference>
<dbReference type="OMA" id="YSGLCIC"/>
<dbReference type="GeneTree" id="ENSGT00390000003571"/>
<dbReference type="Ensembl" id="ENSTNIT00000012304.1">
    <property type="protein sequence ID" value="ENSTNIP00000012113.1"/>
    <property type="gene ID" value="ENSTNIG00000009248.1"/>
</dbReference>
<dbReference type="InterPro" id="IPR001651">
    <property type="entry name" value="Gastrin/CCK"/>
</dbReference>
<evidence type="ECO:0000256" key="7">
    <source>
        <dbReference type="RuleBase" id="RU004362"/>
    </source>
</evidence>
<evidence type="ECO:0000313" key="13">
    <source>
        <dbReference type="Proteomes" id="UP000007303"/>
    </source>
</evidence>